<evidence type="ECO:0000313" key="1">
    <source>
        <dbReference type="EMBL" id="SCV69494.1"/>
    </source>
</evidence>
<reference evidence="2" key="1">
    <citation type="submission" date="2016-09" db="EMBL/GenBank/DDBJ databases">
        <authorList>
            <person name="Jeantristanb JTB J.-T."/>
            <person name="Ricardo R."/>
        </authorList>
    </citation>
    <scope>NUCLEOTIDE SEQUENCE [LARGE SCALE GENOMIC DNA]</scope>
</reference>
<proteinExistence type="predicted"/>
<gene>
    <name evidence="1" type="ORF">BQ2448_2514</name>
</gene>
<dbReference type="Proteomes" id="UP000198372">
    <property type="component" value="Unassembled WGS sequence"/>
</dbReference>
<organism evidence="1 2">
    <name type="scientific">Microbotryum intermedium</name>
    <dbReference type="NCBI Taxonomy" id="269621"/>
    <lineage>
        <taxon>Eukaryota</taxon>
        <taxon>Fungi</taxon>
        <taxon>Dikarya</taxon>
        <taxon>Basidiomycota</taxon>
        <taxon>Pucciniomycotina</taxon>
        <taxon>Microbotryomycetes</taxon>
        <taxon>Microbotryales</taxon>
        <taxon>Microbotryaceae</taxon>
        <taxon>Microbotryum</taxon>
    </lineage>
</organism>
<accession>A0A238FC92</accession>
<evidence type="ECO:0000313" key="2">
    <source>
        <dbReference type="Proteomes" id="UP000198372"/>
    </source>
</evidence>
<sequence>MTKIQTVPFHRTPIEAIGLATLAAHGARGRFSFYRLILSQFLAKVVGTKYAPNTGLHLTSFSALLAPVWRVDLAVKGTIRMSSKRRTGYEESIFHGQFLHVDSILTRVLCGISAHKTLPNGASVLAINNQVPGHAQAPLDRLAITSRTLEKGSKDNGWDTEPVTFSAEEHAGPTVTVQDPVSREVVEGTWPTPLTVIPFTHHPLNMVAKLAALPSIIESRHGVSVDPSKLKPLLFTAYPLYLPIYQAEYAVTSDHRGSDRITTVVFGGAKSMRGSHATYRSWLPDRSWIPVHKGLSPTTSYAPMPPSKDVDNKVSASVRKRFHDWLASFERHALSDPVPFDLVDPIYNWSEQVDKNPRARGEWAEPAEVLEYVEARRDLDVKETSIQKVEKVWVMGCAEHLKDTEAGKGKLKADAGIRKELVNMREGLDEQKRRVRILKLDWLEDVEQDLQRRASVGRGR</sequence>
<protein>
    <submittedName>
        <fullName evidence="1">BQ2448_2514 protein</fullName>
    </submittedName>
</protein>
<dbReference type="AlphaFoldDB" id="A0A238FC92"/>
<dbReference type="EMBL" id="FMSP01000004">
    <property type="protein sequence ID" value="SCV69494.1"/>
    <property type="molecule type" value="Genomic_DNA"/>
</dbReference>
<name>A0A238FC92_9BASI</name>
<keyword evidence="2" id="KW-1185">Reference proteome</keyword>
<dbReference type="OrthoDB" id="2349883at2759"/>